<keyword evidence="3" id="KW-0489">Methyltransferase</keyword>
<dbReference type="PANTHER" id="PTHR43409">
    <property type="entry name" value="ANAEROBIC MAGNESIUM-PROTOPORPHYRIN IX MONOMETHYL ESTER CYCLASE-RELATED"/>
    <property type="match status" value="1"/>
</dbReference>
<evidence type="ECO:0000256" key="5">
    <source>
        <dbReference type="ARBA" id="ARBA00022691"/>
    </source>
</evidence>
<dbReference type="SFLD" id="SFLDG01082">
    <property type="entry name" value="B12-binding_domain_containing"/>
    <property type="match status" value="1"/>
</dbReference>
<dbReference type="PANTHER" id="PTHR43409:SF7">
    <property type="entry name" value="BLL1977 PROTEIN"/>
    <property type="match status" value="1"/>
</dbReference>
<evidence type="ECO:0008006" key="14">
    <source>
        <dbReference type="Google" id="ProtNLM"/>
    </source>
</evidence>
<dbReference type="SFLD" id="SFLDG01123">
    <property type="entry name" value="methyltransferase_(Class_B)"/>
    <property type="match status" value="1"/>
</dbReference>
<evidence type="ECO:0000256" key="3">
    <source>
        <dbReference type="ARBA" id="ARBA00022603"/>
    </source>
</evidence>
<dbReference type="CDD" id="cd01335">
    <property type="entry name" value="Radical_SAM"/>
    <property type="match status" value="1"/>
</dbReference>
<dbReference type="RefSeq" id="WP_345605021.1">
    <property type="nucleotide sequence ID" value="NZ_BAABJO010000007.1"/>
</dbReference>
<evidence type="ECO:0000313" key="12">
    <source>
        <dbReference type="EMBL" id="GAA5118985.1"/>
    </source>
</evidence>
<name>A0ABP9NJS2_9PSEU</name>
<dbReference type="Pfam" id="PF02310">
    <property type="entry name" value="B12-binding"/>
    <property type="match status" value="1"/>
</dbReference>
<evidence type="ECO:0000256" key="1">
    <source>
        <dbReference type="ARBA" id="ARBA00001966"/>
    </source>
</evidence>
<sequence length="535" mass="59117">MLSSVTLCSATLGEDGQCEPPLGPLYVAAALEEAGVEVEFRDFQLCQGAHGFSGEPLARFLACNSGVVAISCFVDMLPAVVDATRRLREAEPDTVILLGGPGPTAAAGEIVRSYPWIDGVVRGEGEETIQEWVRMLREAPGRPVAGMAYRHLGSIVEGPDRPRARALDNLPPPAYHLVDWAQYTHARLITTRGCAYRCSFCDVTALWGNRTVYRGLEATVAEMETLRDRYGMTMVGIADDTFVLNRNRVRDFCTSLIERRCGIEWGCFGRINLMTPDLVELMARAGCRAIFYGIDSGSQVVLDRTVKRVRARDVIPVLKLSAQYFDTIEASFIWGYPFESADDFAATLDLAAEAAMLAPAVNVQLHMLSPLPLSPIYREFPRELREPEPEDRRWLLLPALFLDERASVVREIVRSRPDIYPGFYAFPTPAMAVKRARMAQIAAALDRTIGRTLFESDVAELLRRENPATERDLLSSPQDPADRIGTGLAVSFFRRTRRGSASSPASPKQARGRGPSLVRQRVEPVTRVAKGRGTP</sequence>
<evidence type="ECO:0000256" key="7">
    <source>
        <dbReference type="ARBA" id="ARBA00023004"/>
    </source>
</evidence>
<dbReference type="InterPro" id="IPR006158">
    <property type="entry name" value="Cobalamin-bd"/>
</dbReference>
<keyword evidence="7" id="KW-0408">Iron</keyword>
<dbReference type="InterPro" id="IPR023404">
    <property type="entry name" value="rSAM_horseshoe"/>
</dbReference>
<evidence type="ECO:0000259" key="10">
    <source>
        <dbReference type="PROSITE" id="PS51332"/>
    </source>
</evidence>
<dbReference type="InterPro" id="IPR058240">
    <property type="entry name" value="rSAM_sf"/>
</dbReference>
<keyword evidence="6" id="KW-0479">Metal-binding</keyword>
<evidence type="ECO:0000256" key="6">
    <source>
        <dbReference type="ARBA" id="ARBA00022723"/>
    </source>
</evidence>
<evidence type="ECO:0000256" key="2">
    <source>
        <dbReference type="ARBA" id="ARBA00022485"/>
    </source>
</evidence>
<dbReference type="InterPro" id="IPR051198">
    <property type="entry name" value="BchE-like"/>
</dbReference>
<dbReference type="InterPro" id="IPR006638">
    <property type="entry name" value="Elp3/MiaA/NifB-like_rSAM"/>
</dbReference>
<gene>
    <name evidence="12" type="ORF">GCM10023320_23980</name>
</gene>
<dbReference type="Gene3D" id="3.40.50.280">
    <property type="entry name" value="Cobalamin-binding domain"/>
    <property type="match status" value="1"/>
</dbReference>
<dbReference type="InterPro" id="IPR034466">
    <property type="entry name" value="Methyltransferase_Class_B"/>
</dbReference>
<dbReference type="InterPro" id="IPR007197">
    <property type="entry name" value="rSAM"/>
</dbReference>
<dbReference type="InterPro" id="IPR036724">
    <property type="entry name" value="Cobalamin-bd_sf"/>
</dbReference>
<dbReference type="SUPFAM" id="SSF52242">
    <property type="entry name" value="Cobalamin (vitamin B12)-binding domain"/>
    <property type="match status" value="1"/>
</dbReference>
<comment type="caution">
    <text evidence="12">The sequence shown here is derived from an EMBL/GenBank/DDBJ whole genome shotgun (WGS) entry which is preliminary data.</text>
</comment>
<evidence type="ECO:0000259" key="11">
    <source>
        <dbReference type="PROSITE" id="PS51918"/>
    </source>
</evidence>
<dbReference type="PROSITE" id="PS51332">
    <property type="entry name" value="B12_BINDING"/>
    <property type="match status" value="1"/>
</dbReference>
<protein>
    <recommendedName>
        <fullName evidence="14">Radical SAM superfamily enzyme YgiQ (UPF0313 family)</fullName>
    </recommendedName>
</protein>
<keyword evidence="8" id="KW-0411">Iron-sulfur</keyword>
<feature type="domain" description="B12-binding" evidence="10">
    <location>
        <begin position="4"/>
        <end position="143"/>
    </location>
</feature>
<dbReference type="InterPro" id="IPR020612">
    <property type="entry name" value="Methylthiotransferase_CS"/>
</dbReference>
<evidence type="ECO:0000256" key="8">
    <source>
        <dbReference type="ARBA" id="ARBA00023014"/>
    </source>
</evidence>
<keyword evidence="4" id="KW-0808">Transferase</keyword>
<keyword evidence="5" id="KW-0949">S-adenosyl-L-methionine</keyword>
<dbReference type="SUPFAM" id="SSF102114">
    <property type="entry name" value="Radical SAM enzymes"/>
    <property type="match status" value="1"/>
</dbReference>
<dbReference type="SFLD" id="SFLDS00029">
    <property type="entry name" value="Radical_SAM"/>
    <property type="match status" value="1"/>
</dbReference>
<dbReference type="Gene3D" id="3.80.30.20">
    <property type="entry name" value="tm_1862 like domain"/>
    <property type="match status" value="1"/>
</dbReference>
<keyword evidence="2" id="KW-0004">4Fe-4S</keyword>
<evidence type="ECO:0000313" key="13">
    <source>
        <dbReference type="Proteomes" id="UP001500804"/>
    </source>
</evidence>
<dbReference type="Proteomes" id="UP001500804">
    <property type="component" value="Unassembled WGS sequence"/>
</dbReference>
<proteinExistence type="predicted"/>
<dbReference type="Pfam" id="PF04055">
    <property type="entry name" value="Radical_SAM"/>
    <property type="match status" value="1"/>
</dbReference>
<dbReference type="CDD" id="cd02068">
    <property type="entry name" value="radical_SAM_B12_BD"/>
    <property type="match status" value="1"/>
</dbReference>
<reference evidence="13" key="1">
    <citation type="journal article" date="2019" name="Int. J. Syst. Evol. Microbiol.">
        <title>The Global Catalogue of Microorganisms (GCM) 10K type strain sequencing project: providing services to taxonomists for standard genome sequencing and annotation.</title>
        <authorList>
            <consortium name="The Broad Institute Genomics Platform"/>
            <consortium name="The Broad Institute Genome Sequencing Center for Infectious Disease"/>
            <person name="Wu L."/>
            <person name="Ma J."/>
        </authorList>
    </citation>
    <scope>NUCLEOTIDE SEQUENCE [LARGE SCALE GENOMIC DNA]</scope>
    <source>
        <strain evidence="13">JCM 18302</strain>
    </source>
</reference>
<dbReference type="EMBL" id="BAABJO010000007">
    <property type="protein sequence ID" value="GAA5118985.1"/>
    <property type="molecule type" value="Genomic_DNA"/>
</dbReference>
<organism evidence="12 13">
    <name type="scientific">Pseudonocardia adelaidensis</name>
    <dbReference type="NCBI Taxonomy" id="648754"/>
    <lineage>
        <taxon>Bacteria</taxon>
        <taxon>Bacillati</taxon>
        <taxon>Actinomycetota</taxon>
        <taxon>Actinomycetes</taxon>
        <taxon>Pseudonocardiales</taxon>
        <taxon>Pseudonocardiaceae</taxon>
        <taxon>Pseudonocardia</taxon>
    </lineage>
</organism>
<dbReference type="PROSITE" id="PS51918">
    <property type="entry name" value="RADICAL_SAM"/>
    <property type="match status" value="1"/>
</dbReference>
<accession>A0ABP9NJS2</accession>
<evidence type="ECO:0000256" key="9">
    <source>
        <dbReference type="SAM" id="MobiDB-lite"/>
    </source>
</evidence>
<evidence type="ECO:0000256" key="4">
    <source>
        <dbReference type="ARBA" id="ARBA00022679"/>
    </source>
</evidence>
<dbReference type="PROSITE" id="PS01278">
    <property type="entry name" value="MTTASE_RADICAL"/>
    <property type="match status" value="1"/>
</dbReference>
<feature type="region of interest" description="Disordered" evidence="9">
    <location>
        <begin position="495"/>
        <end position="535"/>
    </location>
</feature>
<keyword evidence="13" id="KW-1185">Reference proteome</keyword>
<feature type="domain" description="Radical SAM core" evidence="11">
    <location>
        <begin position="180"/>
        <end position="405"/>
    </location>
</feature>
<dbReference type="SMART" id="SM00729">
    <property type="entry name" value="Elp3"/>
    <property type="match status" value="1"/>
</dbReference>
<comment type="cofactor">
    <cofactor evidence="1">
        <name>[4Fe-4S] cluster</name>
        <dbReference type="ChEBI" id="CHEBI:49883"/>
    </cofactor>
</comment>